<dbReference type="PROSITE" id="PS51154">
    <property type="entry name" value="MACRO"/>
    <property type="match status" value="1"/>
</dbReference>
<evidence type="ECO:0000259" key="2">
    <source>
        <dbReference type="PROSITE" id="PS51154"/>
    </source>
</evidence>
<dbReference type="Pfam" id="PF01661">
    <property type="entry name" value="Macro"/>
    <property type="match status" value="1"/>
</dbReference>
<gene>
    <name evidence="3" type="primary">gdap2</name>
    <name evidence="3" type="ORF">SNAT2548_LOCUS30111</name>
</gene>
<keyword evidence="1" id="KW-0812">Transmembrane</keyword>
<dbReference type="EMBL" id="CAJNDS010002592">
    <property type="protein sequence ID" value="CAE7537259.1"/>
    <property type="molecule type" value="Genomic_DNA"/>
</dbReference>
<dbReference type="Proteomes" id="UP000604046">
    <property type="component" value="Unassembled WGS sequence"/>
</dbReference>
<dbReference type="Gene3D" id="3.40.220.10">
    <property type="entry name" value="Leucine Aminopeptidase, subunit E, domain 1"/>
    <property type="match status" value="1"/>
</dbReference>
<feature type="transmembrane region" description="Helical" evidence="1">
    <location>
        <begin position="718"/>
        <end position="738"/>
    </location>
</feature>
<dbReference type="InterPro" id="IPR043472">
    <property type="entry name" value="Macro_dom-like"/>
</dbReference>
<dbReference type="Pfam" id="PF13716">
    <property type="entry name" value="CRAL_TRIO_2"/>
    <property type="match status" value="1"/>
</dbReference>
<name>A0A812TT80_9DINO</name>
<dbReference type="OrthoDB" id="365077at2759"/>
<keyword evidence="1" id="KW-1133">Transmembrane helix</keyword>
<dbReference type="PANTHER" id="PTHR11106:SF72">
    <property type="entry name" value="GANGLIOSIDE-INDUCED DIFFERENTIATION-ASSOCIATED PROTEIN 2"/>
    <property type="match status" value="1"/>
</dbReference>
<dbReference type="SUPFAM" id="SSF52949">
    <property type="entry name" value="Macro domain-like"/>
    <property type="match status" value="1"/>
</dbReference>
<feature type="domain" description="Macro" evidence="2">
    <location>
        <begin position="87"/>
        <end position="275"/>
    </location>
</feature>
<evidence type="ECO:0000256" key="1">
    <source>
        <dbReference type="SAM" id="Phobius"/>
    </source>
</evidence>
<reference evidence="3" key="1">
    <citation type="submission" date="2021-02" db="EMBL/GenBank/DDBJ databases">
        <authorList>
            <person name="Dougan E. K."/>
            <person name="Rhodes N."/>
            <person name="Thang M."/>
            <person name="Chan C."/>
        </authorList>
    </citation>
    <scope>NUCLEOTIDE SEQUENCE</scope>
</reference>
<feature type="transmembrane region" description="Helical" evidence="1">
    <location>
        <begin position="656"/>
        <end position="675"/>
    </location>
</feature>
<dbReference type="Gene3D" id="3.40.525.10">
    <property type="entry name" value="CRAL-TRIO lipid binding domain"/>
    <property type="match status" value="1"/>
</dbReference>
<keyword evidence="4" id="KW-1185">Reference proteome</keyword>
<evidence type="ECO:0000313" key="3">
    <source>
        <dbReference type="EMBL" id="CAE7537259.1"/>
    </source>
</evidence>
<dbReference type="PANTHER" id="PTHR11106">
    <property type="entry name" value="GANGLIOSIDE INDUCED DIFFERENTIATION ASSOCIATED PROTEIN 2-RELATED"/>
    <property type="match status" value="1"/>
</dbReference>
<dbReference type="AlphaFoldDB" id="A0A812TT80"/>
<organism evidence="3 4">
    <name type="scientific">Symbiodinium natans</name>
    <dbReference type="NCBI Taxonomy" id="878477"/>
    <lineage>
        <taxon>Eukaryota</taxon>
        <taxon>Sar</taxon>
        <taxon>Alveolata</taxon>
        <taxon>Dinophyceae</taxon>
        <taxon>Suessiales</taxon>
        <taxon>Symbiodiniaceae</taxon>
        <taxon>Symbiodinium</taxon>
    </lineage>
</organism>
<comment type="caution">
    <text evidence="3">The sequence shown here is derived from an EMBL/GenBank/DDBJ whole genome shotgun (WGS) entry which is preliminary data.</text>
</comment>
<sequence length="878" mass="98653">MDSVASAASAVVRQSTLAIGAAADELARQANAVVQATAESDPISWMAGEEDELPGPSDLVPPAPIATPLAALTSWGAWGLDDTPTWHRPFAVEPDINSKLFLWQGDMCSLEVDALLAPVAAGYMPGCSTVFGRVLHFGGRDLLGNSYDLREELRHMEGCRSGEARSCKAYNLPCQRLLLTVGPKYKDKYLVAAQNTLNACYRESMQLLVESGHRTVAVPCYWYSQGYPMEEQAHVGLRTLRRCLEKLRASVDSAVLVAGTAGELELYESLLPLYFPRNEFEARHAAAVLPDSCWNEWGEVSMEERRIRVSNHVISDRQDDVEDSDLVFGDEDRSFLHAREDADFAAMQRLEGTMINAETVEEARHICFRYLRRAREIPAESEPKRFVYNGGPDHFGRHVVVLLGARLPPLGVLDERTVPLFVKELEAVQTDRFILLYVNSEVDGMDTTVLEVLQEMLAVINAKYRRSMAQLLVLHPGLWFRAAFALGRAVSDEAASVWHDSLYLECVADLASVLSLDQLYLPEFVRWSEQQIMIGLDFRTEDGRLLVKVESFLERFESSLECITFRLKKPPMAIRPRMTASDCSLDYLIPGYALQRSMGQQLYEYAFPCTFLVPFLAEPLAVIFSFSRLFMLLVRSHPELKSWESRGWLAALDLELGRYADCLVNVFLAVLVFFFPGGYTHWVFALLAGSHAYIYAYDHYRVLRVVPRIVFQSMNVDFCAQVLLAPACGILLVCLIFKGNCTKAVHTMVLWFLVPCIVLRSDNEKIYRTDAKLPGCHGVTETFKEVAAEEPCSWFTANPIHCLRSWLIYKHDPPCSFYVPGMEHTMQVNENIGCYFTETDETVEDVQSYLRLPSLHDLKHALADADDDDTKGDTGATG</sequence>
<dbReference type="InterPro" id="IPR002589">
    <property type="entry name" value="Macro_dom"/>
</dbReference>
<dbReference type="InterPro" id="IPR036865">
    <property type="entry name" value="CRAL-TRIO_dom_sf"/>
</dbReference>
<keyword evidence="1" id="KW-0472">Membrane</keyword>
<proteinExistence type="predicted"/>
<feature type="transmembrane region" description="Helical" evidence="1">
    <location>
        <begin position="611"/>
        <end position="635"/>
    </location>
</feature>
<protein>
    <submittedName>
        <fullName evidence="3">Gdap2 protein</fullName>
    </submittedName>
</protein>
<dbReference type="InterPro" id="IPR001251">
    <property type="entry name" value="CRAL-TRIO_dom"/>
</dbReference>
<accession>A0A812TT80</accession>
<evidence type="ECO:0000313" key="4">
    <source>
        <dbReference type="Proteomes" id="UP000604046"/>
    </source>
</evidence>